<sequence length="415" mass="48358">MASKIILHVFLLSLLFIFIPYNQNNSCASYLGYLFPSFSNDCYHNPDVDNNITNIIQRHATSPETHQVQTQDGFILSLFRIPRENPRGVILFQHCYLCDARIWVTQHNESIAFLFWRAGYDVWLGNSRGNFYSKRHATLSPSDGEFWNYSFFELGYYDVHASVEYIKATTNHSKIIFMGYSLGGSAGLVYSSMRPEDATKSLRIIVSIAAATHFRYAFGPMEFVTSFIFKMQSFNNHTGIYSIGRYDSWGLKFFRISHRLFPFKKYLPYAISFFFGWTPDEMDPSYSNLMISQFGSESSLNIIYHGYQQRLLGIFQAYDYGEIKNMRLYGSTNPLLYPLEKIKVPVFLVYSYDDWFCHYKDNELVHNRLPEEAKIYGKLAVEGINHVDFAYGKRRNQEVYNKILKVLNSLPKTFD</sequence>
<name>A0A8J6HTF3_TENMO</name>
<keyword evidence="3 7" id="KW-0378">Hydrolase</keyword>
<dbReference type="SUPFAM" id="SSF53474">
    <property type="entry name" value="alpha/beta-Hydrolases"/>
    <property type="match status" value="1"/>
</dbReference>
<evidence type="ECO:0000256" key="6">
    <source>
        <dbReference type="ARBA" id="ARBA00023180"/>
    </source>
</evidence>
<proteinExistence type="inferred from homology"/>
<evidence type="ECO:0000256" key="5">
    <source>
        <dbReference type="ARBA" id="ARBA00023098"/>
    </source>
</evidence>
<keyword evidence="5" id="KW-0443">Lipid metabolism</keyword>
<evidence type="ECO:0000313" key="12">
    <source>
        <dbReference type="Proteomes" id="UP000719412"/>
    </source>
</evidence>
<keyword evidence="6" id="KW-0325">Glycoprotein</keyword>
<protein>
    <recommendedName>
        <fullName evidence="7">Lipase</fullName>
    </recommendedName>
</protein>
<comment type="caution">
    <text evidence="11">The sequence shown here is derived from an EMBL/GenBank/DDBJ whole genome shotgun (WGS) entry which is preliminary data.</text>
</comment>
<feature type="signal peptide" evidence="9">
    <location>
        <begin position="1"/>
        <end position="24"/>
    </location>
</feature>
<feature type="domain" description="Partial AB-hydrolase lipase" evidence="10">
    <location>
        <begin position="52"/>
        <end position="106"/>
    </location>
</feature>
<dbReference type="Pfam" id="PF04083">
    <property type="entry name" value="Abhydro_lipase"/>
    <property type="match status" value="1"/>
</dbReference>
<dbReference type="GO" id="GO:0016042">
    <property type="term" value="P:lipid catabolic process"/>
    <property type="evidence" value="ECO:0007669"/>
    <property type="project" value="UniProtKB-KW"/>
</dbReference>
<comment type="similarity">
    <text evidence="1 7">Belongs to the AB hydrolase superfamily. Lipase family.</text>
</comment>
<evidence type="ECO:0000256" key="4">
    <source>
        <dbReference type="ARBA" id="ARBA00022963"/>
    </source>
</evidence>
<dbReference type="FunFam" id="3.40.50.1820:FF:000057">
    <property type="entry name" value="Lipase"/>
    <property type="match status" value="1"/>
</dbReference>
<reference evidence="11" key="2">
    <citation type="submission" date="2021-08" db="EMBL/GenBank/DDBJ databases">
        <authorList>
            <person name="Eriksson T."/>
        </authorList>
    </citation>
    <scope>NUCLEOTIDE SEQUENCE</scope>
    <source>
        <strain evidence="11">Stoneville</strain>
        <tissue evidence="11">Whole head</tissue>
    </source>
</reference>
<dbReference type="EMBL" id="JABDTM020007495">
    <property type="protein sequence ID" value="KAH0821521.1"/>
    <property type="molecule type" value="Genomic_DNA"/>
</dbReference>
<evidence type="ECO:0000256" key="9">
    <source>
        <dbReference type="SAM" id="SignalP"/>
    </source>
</evidence>
<keyword evidence="4 7" id="KW-0442">Lipid degradation</keyword>
<keyword evidence="12" id="KW-1185">Reference proteome</keyword>
<dbReference type="InterPro" id="IPR006693">
    <property type="entry name" value="AB_hydrolase_lipase"/>
</dbReference>
<evidence type="ECO:0000256" key="2">
    <source>
        <dbReference type="ARBA" id="ARBA00022729"/>
    </source>
</evidence>
<feature type="active site" description="Nucleophile" evidence="8">
    <location>
        <position position="181"/>
    </location>
</feature>
<evidence type="ECO:0000256" key="3">
    <source>
        <dbReference type="ARBA" id="ARBA00022801"/>
    </source>
</evidence>
<evidence type="ECO:0000256" key="8">
    <source>
        <dbReference type="PIRSR" id="PIRSR000862-1"/>
    </source>
</evidence>
<organism evidence="11 12">
    <name type="scientific">Tenebrio molitor</name>
    <name type="common">Yellow mealworm beetle</name>
    <dbReference type="NCBI Taxonomy" id="7067"/>
    <lineage>
        <taxon>Eukaryota</taxon>
        <taxon>Metazoa</taxon>
        <taxon>Ecdysozoa</taxon>
        <taxon>Arthropoda</taxon>
        <taxon>Hexapoda</taxon>
        <taxon>Insecta</taxon>
        <taxon>Pterygota</taxon>
        <taxon>Neoptera</taxon>
        <taxon>Endopterygota</taxon>
        <taxon>Coleoptera</taxon>
        <taxon>Polyphaga</taxon>
        <taxon>Cucujiformia</taxon>
        <taxon>Tenebrionidae</taxon>
        <taxon>Tenebrio</taxon>
    </lineage>
</organism>
<accession>A0A8J6HTF3</accession>
<dbReference type="PANTHER" id="PTHR11005">
    <property type="entry name" value="LYSOSOMAL ACID LIPASE-RELATED"/>
    <property type="match status" value="1"/>
</dbReference>
<feature type="active site" description="Charge relay system" evidence="8">
    <location>
        <position position="354"/>
    </location>
</feature>
<dbReference type="InterPro" id="IPR025483">
    <property type="entry name" value="Lipase_euk"/>
</dbReference>
<feature type="chain" id="PRO_5035258588" description="Lipase" evidence="9">
    <location>
        <begin position="25"/>
        <end position="415"/>
    </location>
</feature>
<keyword evidence="2 9" id="KW-0732">Signal</keyword>
<dbReference type="GO" id="GO:0016788">
    <property type="term" value="F:hydrolase activity, acting on ester bonds"/>
    <property type="evidence" value="ECO:0007669"/>
    <property type="project" value="InterPro"/>
</dbReference>
<dbReference type="InterPro" id="IPR029058">
    <property type="entry name" value="AB_hydrolase_fold"/>
</dbReference>
<dbReference type="Gene3D" id="3.40.50.1820">
    <property type="entry name" value="alpha/beta hydrolase"/>
    <property type="match status" value="1"/>
</dbReference>
<evidence type="ECO:0000313" key="11">
    <source>
        <dbReference type="EMBL" id="KAH0821521.1"/>
    </source>
</evidence>
<evidence type="ECO:0000259" key="10">
    <source>
        <dbReference type="Pfam" id="PF04083"/>
    </source>
</evidence>
<dbReference type="PIRSF" id="PIRSF000862">
    <property type="entry name" value="Steryl_ester_lip"/>
    <property type="match status" value="1"/>
</dbReference>
<dbReference type="Proteomes" id="UP000719412">
    <property type="component" value="Unassembled WGS sequence"/>
</dbReference>
<reference evidence="11" key="1">
    <citation type="journal article" date="2020" name="J Insects Food Feed">
        <title>The yellow mealworm (Tenebrio molitor) genome: a resource for the emerging insects as food and feed industry.</title>
        <authorList>
            <person name="Eriksson T."/>
            <person name="Andere A."/>
            <person name="Kelstrup H."/>
            <person name="Emery V."/>
            <person name="Picard C."/>
        </authorList>
    </citation>
    <scope>NUCLEOTIDE SEQUENCE</scope>
    <source>
        <strain evidence="11">Stoneville</strain>
        <tissue evidence="11">Whole head</tissue>
    </source>
</reference>
<evidence type="ECO:0000256" key="1">
    <source>
        <dbReference type="ARBA" id="ARBA00010701"/>
    </source>
</evidence>
<feature type="active site" description="Charge relay system" evidence="8">
    <location>
        <position position="386"/>
    </location>
</feature>
<evidence type="ECO:0000256" key="7">
    <source>
        <dbReference type="PIRNR" id="PIRNR000862"/>
    </source>
</evidence>
<gene>
    <name evidence="11" type="ORF">GEV33_001270</name>
</gene>
<dbReference type="AlphaFoldDB" id="A0A8J6HTF3"/>